<evidence type="ECO:0000313" key="2">
    <source>
        <dbReference type="EMBL" id="CAG9932514.1"/>
    </source>
</evidence>
<dbReference type="Gene3D" id="1.40.20.10">
    <property type="entry name" value="CHAD domain"/>
    <property type="match status" value="1"/>
</dbReference>
<dbReference type="Pfam" id="PF05235">
    <property type="entry name" value="CHAD"/>
    <property type="match status" value="1"/>
</dbReference>
<sequence length="554" mass="64247">MIKNDQHSKKVMSIQRVNATIHRMSFVVPVDTKISDIKNKLSTCMHCEELHIHALQRTYFDSFDWRIFCAGGVIEEESGNGGFTLRWRNFVSNEIYGNTSINNTVRFAWDLPDCVLRERLEPILEMRAMLPLLHMNCKVHGLIVLNKENKTVARLGIEENRILGLTKSKPRKLPAILYVESVKGYDAVFKEVLQVINQQLALKVDNQGMVQRAMTAVELRPGAYSFNLNLKLSSETPIAVVIRNILLRLLEIMKANEWGIRTDLDTEFLHDFRVAIRRSRSALGQIRGVLPHSIWDQFSRKFAWLGEITGPTRDLDVYLLNFGAYKNSLPLPVRDDLDPLYYFLRKHRIIEHKKLVTYLESTRYRKMMAASLAYLKAPLPARSILPNANRPVLDVANQRIWRMVRRVIREGEAINASSPPEDLHELRKSCKKLRYLMEFFQSLYPSDEIKQLIKSLKLLQNQLGEYQDLHVQLASLATFRNQMKSESGATDRTLVAIDIILQTLEQRQSQVRKMFKARFAIFAENKNRIAFSKLFKPRIQKEARAHEDHCLLQH</sequence>
<dbReference type="InterPro" id="IPR038186">
    <property type="entry name" value="CHAD_dom_sf"/>
</dbReference>
<feature type="domain" description="CHAD" evidence="1">
    <location>
        <begin position="235"/>
        <end position="520"/>
    </location>
</feature>
<gene>
    <name evidence="2" type="ORF">NTG6680_1261</name>
</gene>
<dbReference type="RefSeq" id="WP_239796434.1">
    <property type="nucleotide sequence ID" value="NZ_OU912926.1"/>
</dbReference>
<organism evidence="2 3">
    <name type="scientific">Candidatus Nitrotoga arctica</name>
    <dbReference type="NCBI Taxonomy" id="453162"/>
    <lineage>
        <taxon>Bacteria</taxon>
        <taxon>Pseudomonadati</taxon>
        <taxon>Pseudomonadota</taxon>
        <taxon>Betaproteobacteria</taxon>
        <taxon>Nitrosomonadales</taxon>
        <taxon>Gallionellaceae</taxon>
        <taxon>Candidatus Nitrotoga</taxon>
    </lineage>
</organism>
<dbReference type="EC" id="4.6.1.1" evidence="2"/>
<dbReference type="GO" id="GO:0004016">
    <property type="term" value="F:adenylate cyclase activity"/>
    <property type="evidence" value="ECO:0007669"/>
    <property type="project" value="UniProtKB-EC"/>
</dbReference>
<proteinExistence type="predicted"/>
<dbReference type="SMART" id="SM00880">
    <property type="entry name" value="CHAD"/>
    <property type="match status" value="1"/>
</dbReference>
<keyword evidence="3" id="KW-1185">Reference proteome</keyword>
<evidence type="ECO:0000313" key="3">
    <source>
        <dbReference type="Proteomes" id="UP000839052"/>
    </source>
</evidence>
<protein>
    <submittedName>
        <fullName evidence="2">Adenylate cyclase</fullName>
        <ecNumber evidence="2">4.6.1.1</ecNumber>
    </submittedName>
</protein>
<dbReference type="PANTHER" id="PTHR39339:SF1">
    <property type="entry name" value="CHAD DOMAIN-CONTAINING PROTEIN"/>
    <property type="match status" value="1"/>
</dbReference>
<accession>A0ABM8YY60</accession>
<keyword evidence="2" id="KW-0456">Lyase</keyword>
<evidence type="ECO:0000259" key="1">
    <source>
        <dbReference type="PROSITE" id="PS51708"/>
    </source>
</evidence>
<dbReference type="PROSITE" id="PS51708">
    <property type="entry name" value="CHAD"/>
    <property type="match status" value="1"/>
</dbReference>
<dbReference type="EMBL" id="OU912926">
    <property type="protein sequence ID" value="CAG9932514.1"/>
    <property type="molecule type" value="Genomic_DNA"/>
</dbReference>
<name>A0ABM8YY60_9PROT</name>
<reference evidence="2 3" key="1">
    <citation type="submission" date="2021-10" db="EMBL/GenBank/DDBJ databases">
        <authorList>
            <person name="Koch H."/>
        </authorList>
    </citation>
    <scope>NUCLEOTIDE SEQUENCE [LARGE SCALE GENOMIC DNA]</scope>
    <source>
        <strain evidence="2">6680</strain>
    </source>
</reference>
<dbReference type="InterPro" id="IPR007899">
    <property type="entry name" value="CHAD_dom"/>
</dbReference>
<dbReference type="PANTHER" id="PTHR39339">
    <property type="entry name" value="SLR1444 PROTEIN"/>
    <property type="match status" value="1"/>
</dbReference>
<dbReference type="Proteomes" id="UP000839052">
    <property type="component" value="Chromosome"/>
</dbReference>